<name>A0A4D4LP74_STRVO</name>
<sequence length="397" mass="42616">MFASASASALAACFPGLRRLGADGRPFVHADAPGGTQVVDSVITAITDYLRRSNANPTRPYQTSVESAELLRSVRSRFADFAGASADGVVFGPNSTTLIRHFAHAFAATLHPGDNIVCTQLDHDANIAPWLAIAHRRGAQVRFVPLDPDTFTLDHSALSRLVDERTRLVAFTRSSNLIGTTVPPAPFVEAARSVGALTFADGVAAAAHRPLEQFAHGIDVSVSSPYKYFGPHLGVMTARPELLQRYAPEKVRPAPDSGPRRWESGMPTLELIAGLGAAVDYVTTTGYPAITARERKLTERVLAGLRDLAHVRLYGVDAPDDREPTFAVTVAGMSPQDAASRLADQGMFVSAGHNYALECAQALHLPRAEGAVRFGLVHYHSDDDVDRILQALADLRP</sequence>
<gene>
    <name evidence="2" type="ORF">SVIO_103020</name>
</gene>
<evidence type="ECO:0000313" key="3">
    <source>
        <dbReference type="Proteomes" id="UP000301309"/>
    </source>
</evidence>
<dbReference type="InterPro" id="IPR000192">
    <property type="entry name" value="Aminotrans_V_dom"/>
</dbReference>
<dbReference type="PANTHER" id="PTHR43586:SF21">
    <property type="entry name" value="PYRIDOXAL PHOSPHATE (PLP)-DEPENDENT ASPARTATE AMINOTRANSFERASE SUPERFAMILY"/>
    <property type="match status" value="1"/>
</dbReference>
<dbReference type="Pfam" id="PF00266">
    <property type="entry name" value="Aminotran_5"/>
    <property type="match status" value="1"/>
</dbReference>
<keyword evidence="3" id="KW-1185">Reference proteome</keyword>
<dbReference type="Gene3D" id="3.40.640.10">
    <property type="entry name" value="Type I PLP-dependent aspartate aminotransferase-like (Major domain)"/>
    <property type="match status" value="1"/>
</dbReference>
<protein>
    <submittedName>
        <fullName evidence="2">Cysteine desulfurase-like protein</fullName>
    </submittedName>
</protein>
<reference evidence="2 3" key="1">
    <citation type="journal article" date="2020" name="Int. J. Syst. Evol. Microbiol.">
        <title>Reclassification of Streptomyces castelarensis and Streptomyces sporoclivatus as later heterotypic synonyms of Streptomyces antimycoticus.</title>
        <authorList>
            <person name="Komaki H."/>
            <person name="Tamura T."/>
        </authorList>
    </citation>
    <scope>NUCLEOTIDE SEQUENCE [LARGE SCALE GENOMIC DNA]</scope>
    <source>
        <strain evidence="2 3">NBRC 13459</strain>
    </source>
</reference>
<accession>A0A4D4LP74</accession>
<evidence type="ECO:0000313" key="2">
    <source>
        <dbReference type="EMBL" id="GDY59679.1"/>
    </source>
</evidence>
<dbReference type="SUPFAM" id="SSF53383">
    <property type="entry name" value="PLP-dependent transferases"/>
    <property type="match status" value="1"/>
</dbReference>
<dbReference type="Proteomes" id="UP000301309">
    <property type="component" value="Unassembled WGS sequence"/>
</dbReference>
<dbReference type="NCBIfam" id="TIGR01976">
    <property type="entry name" value="am_tr_V_VC1184"/>
    <property type="match status" value="1"/>
</dbReference>
<comment type="caution">
    <text evidence="2">The sequence shown here is derived from an EMBL/GenBank/DDBJ whole genome shotgun (WGS) entry which is preliminary data.</text>
</comment>
<dbReference type="InterPro" id="IPR011340">
    <property type="entry name" value="Cys_dSase-rel"/>
</dbReference>
<dbReference type="InterPro" id="IPR015424">
    <property type="entry name" value="PyrdxlP-dep_Trfase"/>
</dbReference>
<dbReference type="EMBL" id="BJHW01000002">
    <property type="protein sequence ID" value="GDY59679.1"/>
    <property type="molecule type" value="Genomic_DNA"/>
</dbReference>
<organism evidence="2 3">
    <name type="scientific">Streptomyces violaceusniger</name>
    <dbReference type="NCBI Taxonomy" id="68280"/>
    <lineage>
        <taxon>Bacteria</taxon>
        <taxon>Bacillati</taxon>
        <taxon>Actinomycetota</taxon>
        <taxon>Actinomycetes</taxon>
        <taxon>Kitasatosporales</taxon>
        <taxon>Streptomycetaceae</taxon>
        <taxon>Streptomyces</taxon>
        <taxon>Streptomyces violaceusniger group</taxon>
    </lineage>
</organism>
<dbReference type="InterPro" id="IPR015421">
    <property type="entry name" value="PyrdxlP-dep_Trfase_major"/>
</dbReference>
<dbReference type="AlphaFoldDB" id="A0A4D4LP74"/>
<feature type="domain" description="Aminotransferase class V" evidence="1">
    <location>
        <begin position="31"/>
        <end position="387"/>
    </location>
</feature>
<dbReference type="Gene3D" id="3.90.1150.10">
    <property type="entry name" value="Aspartate Aminotransferase, domain 1"/>
    <property type="match status" value="1"/>
</dbReference>
<evidence type="ECO:0000259" key="1">
    <source>
        <dbReference type="Pfam" id="PF00266"/>
    </source>
</evidence>
<proteinExistence type="predicted"/>
<dbReference type="PANTHER" id="PTHR43586">
    <property type="entry name" value="CYSTEINE DESULFURASE"/>
    <property type="match status" value="1"/>
</dbReference>
<dbReference type="InterPro" id="IPR015422">
    <property type="entry name" value="PyrdxlP-dep_Trfase_small"/>
</dbReference>